<evidence type="ECO:0000256" key="2">
    <source>
        <dbReference type="ARBA" id="ARBA00022448"/>
    </source>
</evidence>
<dbReference type="InterPro" id="IPR000425">
    <property type="entry name" value="MIP"/>
</dbReference>
<dbReference type="AlphaFoldDB" id="A0AAD2E9G9"/>
<keyword evidence="4 7" id="KW-1133">Transmembrane helix</keyword>
<evidence type="ECO:0000256" key="5">
    <source>
        <dbReference type="ARBA" id="ARBA00023136"/>
    </source>
</evidence>
<accession>A0AAD2E9G9</accession>
<dbReference type="InterPro" id="IPR022357">
    <property type="entry name" value="MIP_CS"/>
</dbReference>
<evidence type="ECO:0000256" key="1">
    <source>
        <dbReference type="ARBA" id="ARBA00004141"/>
    </source>
</evidence>
<dbReference type="Proteomes" id="UP000834106">
    <property type="component" value="Chromosome 20"/>
</dbReference>
<dbReference type="PRINTS" id="PR00783">
    <property type="entry name" value="MINTRINSICP"/>
</dbReference>
<dbReference type="InterPro" id="IPR023271">
    <property type="entry name" value="Aquaporin-like"/>
</dbReference>
<dbReference type="PANTHER" id="PTHR45724:SF13">
    <property type="entry name" value="AQUAPORIN NIP1-1-RELATED"/>
    <property type="match status" value="1"/>
</dbReference>
<gene>
    <name evidence="8" type="ORF">FPE_LOCUS30922</name>
</gene>
<dbReference type="Pfam" id="PF00230">
    <property type="entry name" value="MIP"/>
    <property type="match status" value="1"/>
</dbReference>
<feature type="transmembrane region" description="Helical" evidence="7">
    <location>
        <begin position="157"/>
        <end position="175"/>
    </location>
</feature>
<keyword evidence="3 6" id="KW-0812">Transmembrane</keyword>
<dbReference type="InterPro" id="IPR034294">
    <property type="entry name" value="Aquaporin_transptr"/>
</dbReference>
<feature type="transmembrane region" description="Helical" evidence="7">
    <location>
        <begin position="195"/>
        <end position="216"/>
    </location>
</feature>
<dbReference type="SUPFAM" id="SSF81338">
    <property type="entry name" value="Aquaporin-like"/>
    <property type="match status" value="1"/>
</dbReference>
<dbReference type="CDD" id="cd00333">
    <property type="entry name" value="MIP"/>
    <property type="match status" value="1"/>
</dbReference>
<evidence type="ECO:0000313" key="9">
    <source>
        <dbReference type="Proteomes" id="UP000834106"/>
    </source>
</evidence>
<comment type="subcellular location">
    <subcellularLocation>
        <location evidence="1">Membrane</location>
        <topology evidence="1">Multi-pass membrane protein</topology>
    </subcellularLocation>
</comment>
<dbReference type="GO" id="GO:0016020">
    <property type="term" value="C:membrane"/>
    <property type="evidence" value="ECO:0007669"/>
    <property type="project" value="UniProtKB-SubCell"/>
</dbReference>
<dbReference type="Gene3D" id="1.20.1080.10">
    <property type="entry name" value="Glycerol uptake facilitator protein"/>
    <property type="match status" value="1"/>
</dbReference>
<feature type="transmembrane region" description="Helical" evidence="7">
    <location>
        <begin position="117"/>
        <end position="137"/>
    </location>
</feature>
<dbReference type="EMBL" id="OU503055">
    <property type="protein sequence ID" value="CAI9783777.1"/>
    <property type="molecule type" value="Genomic_DNA"/>
</dbReference>
<protein>
    <submittedName>
        <fullName evidence="8">Uncharacterized protein</fullName>
    </submittedName>
</protein>
<reference evidence="8" key="1">
    <citation type="submission" date="2023-05" db="EMBL/GenBank/DDBJ databases">
        <authorList>
            <person name="Huff M."/>
        </authorList>
    </citation>
    <scope>NUCLEOTIDE SEQUENCE</scope>
</reference>
<evidence type="ECO:0000256" key="7">
    <source>
        <dbReference type="SAM" id="Phobius"/>
    </source>
</evidence>
<organism evidence="8 9">
    <name type="scientific">Fraxinus pennsylvanica</name>
    <dbReference type="NCBI Taxonomy" id="56036"/>
    <lineage>
        <taxon>Eukaryota</taxon>
        <taxon>Viridiplantae</taxon>
        <taxon>Streptophyta</taxon>
        <taxon>Embryophyta</taxon>
        <taxon>Tracheophyta</taxon>
        <taxon>Spermatophyta</taxon>
        <taxon>Magnoliopsida</taxon>
        <taxon>eudicotyledons</taxon>
        <taxon>Gunneridae</taxon>
        <taxon>Pentapetalae</taxon>
        <taxon>asterids</taxon>
        <taxon>lamiids</taxon>
        <taxon>Lamiales</taxon>
        <taxon>Oleaceae</taxon>
        <taxon>Oleeae</taxon>
        <taxon>Fraxinus</taxon>
    </lineage>
</organism>
<evidence type="ECO:0000256" key="6">
    <source>
        <dbReference type="RuleBase" id="RU000477"/>
    </source>
</evidence>
<feature type="transmembrane region" description="Helical" evidence="7">
    <location>
        <begin position="237"/>
        <end position="255"/>
    </location>
</feature>
<comment type="similarity">
    <text evidence="6">Belongs to the MIP/aquaporin (TC 1.A.8) family.</text>
</comment>
<keyword evidence="9" id="KW-1185">Reference proteome</keyword>
<evidence type="ECO:0000256" key="3">
    <source>
        <dbReference type="ARBA" id="ARBA00022692"/>
    </source>
</evidence>
<feature type="transmembrane region" description="Helical" evidence="7">
    <location>
        <begin position="67"/>
        <end position="88"/>
    </location>
</feature>
<evidence type="ECO:0000256" key="4">
    <source>
        <dbReference type="ARBA" id="ARBA00022989"/>
    </source>
</evidence>
<name>A0AAD2E9G9_9LAMI</name>
<proteinExistence type="inferred from homology"/>
<evidence type="ECO:0000313" key="8">
    <source>
        <dbReference type="EMBL" id="CAI9783777.1"/>
    </source>
</evidence>
<dbReference type="GO" id="GO:0015267">
    <property type="term" value="F:channel activity"/>
    <property type="evidence" value="ECO:0007669"/>
    <property type="project" value="InterPro"/>
</dbReference>
<keyword evidence="2 6" id="KW-0813">Transport</keyword>
<sequence length="286" mass="30992">MAEISEAGGSLQSTALNIKDDDCLTISSQRLEFIHFMQKLIAEFMGTYLMLFAGFAAGVVNRDKEDALTFPGVAILWGLDVMVMIYTVGHISGAHFNPAVTIAFAACKRFAWKHVPAYITVQLLASTLASATLVLIFDREKGHVVGTFPIGSNKQSLEVEFIITFYLMFAVRGVATDDRAVISFTSAPFHYKGELAGLTLGATVTINTLFAGPISGASMNPARSLGPAMVFNQYKGIWIYIVGPITRAIAGAWFYDVIRLTDKPCHGIIRNKSFQGSSANVTSSDQ</sequence>
<dbReference type="PROSITE" id="PS00221">
    <property type="entry name" value="MIP"/>
    <property type="match status" value="1"/>
</dbReference>
<dbReference type="PANTHER" id="PTHR45724">
    <property type="entry name" value="AQUAPORIN NIP2-1"/>
    <property type="match status" value="1"/>
</dbReference>
<feature type="transmembrane region" description="Helical" evidence="7">
    <location>
        <begin position="40"/>
        <end position="60"/>
    </location>
</feature>
<keyword evidence="5 7" id="KW-0472">Membrane</keyword>